<proteinExistence type="predicted"/>
<sequence length="223" mass="23789">MLVVMVLLSIIMLAMVSGLRSAGQSSERVDAKLEQQDEVRVAERFVRNTLGHISLRPLTGGSLQSVPQGMAASGSGKPPILFEGAPTHVAWVGVLPARYGAGGRSYFRLSLEPVGYGGGLVIRYLPWSDQPNFPDWGGAASQVLLTDVTGLSIQYENDRPMNVDASSEWEGAWSHPDYAPARVVIDIQRGSQAPLEWVVPLWGLPASRPGGVLSGEDVIGGSV</sequence>
<protein>
    <recommendedName>
        <fullName evidence="2">Type II secretion system protein J</fullName>
    </recommendedName>
</protein>
<reference evidence="1" key="1">
    <citation type="submission" date="2019-08" db="EMBL/GenBank/DDBJ databases">
        <authorList>
            <person name="Kucharzyk K."/>
            <person name="Murdoch R.W."/>
            <person name="Higgins S."/>
            <person name="Loffler F."/>
        </authorList>
    </citation>
    <scope>NUCLEOTIDE SEQUENCE</scope>
</reference>
<evidence type="ECO:0008006" key="2">
    <source>
        <dbReference type="Google" id="ProtNLM"/>
    </source>
</evidence>
<dbReference type="AlphaFoldDB" id="A0A644Z8E3"/>
<name>A0A644Z8E3_9ZZZZ</name>
<dbReference type="SUPFAM" id="SSF54523">
    <property type="entry name" value="Pili subunits"/>
    <property type="match status" value="1"/>
</dbReference>
<accession>A0A644Z8E3</accession>
<dbReference type="InterPro" id="IPR045584">
    <property type="entry name" value="Pilin-like"/>
</dbReference>
<evidence type="ECO:0000313" key="1">
    <source>
        <dbReference type="EMBL" id="MPM37146.1"/>
    </source>
</evidence>
<gene>
    <name evidence="1" type="ORF">SDC9_83752</name>
</gene>
<dbReference type="EMBL" id="VSSQ01007842">
    <property type="protein sequence ID" value="MPM37146.1"/>
    <property type="molecule type" value="Genomic_DNA"/>
</dbReference>
<comment type="caution">
    <text evidence="1">The sequence shown here is derived from an EMBL/GenBank/DDBJ whole genome shotgun (WGS) entry which is preliminary data.</text>
</comment>
<organism evidence="1">
    <name type="scientific">bioreactor metagenome</name>
    <dbReference type="NCBI Taxonomy" id="1076179"/>
    <lineage>
        <taxon>unclassified sequences</taxon>
        <taxon>metagenomes</taxon>
        <taxon>ecological metagenomes</taxon>
    </lineage>
</organism>